<dbReference type="AlphaFoldDB" id="A0AAW0DFC9"/>
<dbReference type="Proteomes" id="UP001362999">
    <property type="component" value="Unassembled WGS sequence"/>
</dbReference>
<feature type="region of interest" description="Disordered" evidence="1">
    <location>
        <begin position="202"/>
        <end position="235"/>
    </location>
</feature>
<comment type="caution">
    <text evidence="2">The sequence shown here is derived from an EMBL/GenBank/DDBJ whole genome shotgun (WGS) entry which is preliminary data.</text>
</comment>
<feature type="region of interest" description="Disordered" evidence="1">
    <location>
        <begin position="249"/>
        <end position="270"/>
    </location>
</feature>
<evidence type="ECO:0000313" key="3">
    <source>
        <dbReference type="Proteomes" id="UP001362999"/>
    </source>
</evidence>
<proteinExistence type="predicted"/>
<feature type="compositionally biased region" description="Polar residues" evidence="1">
    <location>
        <begin position="249"/>
        <end position="264"/>
    </location>
</feature>
<protein>
    <submittedName>
        <fullName evidence="2">Uncharacterized protein</fullName>
    </submittedName>
</protein>
<gene>
    <name evidence="2" type="ORF">R3P38DRAFT_2862835</name>
</gene>
<reference evidence="2 3" key="1">
    <citation type="journal article" date="2024" name="J Genomics">
        <title>Draft genome sequencing and assembly of Favolaschia claudopus CIRM-BRFM 2984 isolated from oak limbs.</title>
        <authorList>
            <person name="Navarro D."/>
            <person name="Drula E."/>
            <person name="Chaduli D."/>
            <person name="Cazenave R."/>
            <person name="Ahrendt S."/>
            <person name="Wang J."/>
            <person name="Lipzen A."/>
            <person name="Daum C."/>
            <person name="Barry K."/>
            <person name="Grigoriev I.V."/>
            <person name="Favel A."/>
            <person name="Rosso M.N."/>
            <person name="Martin F."/>
        </authorList>
    </citation>
    <scope>NUCLEOTIDE SEQUENCE [LARGE SCALE GENOMIC DNA]</scope>
    <source>
        <strain evidence="2 3">CIRM-BRFM 2984</strain>
    </source>
</reference>
<sequence>MVAESAPYRLNRAHREAQTSAESPERFSNCMHFVSRKRSPCLSDLPCLRLSAAHISLKRRILLDTTYLSLLLPAARRRVHSKLYFLRNFCLPTCLALHLLSSSPILLRPFLFLISQCSRTDRLTLTTTRNNHAGGATEAPRISHKLLSDVSLPNTDCLILTTTHNDNTDGTAVNAVPRLTHKILSEHDTSVTLAVGHCSPIGLGHPSTSRRRPSSIESKSTAGPTASIGLGHPSKRRVSYIEADTTACPKQTTPTKRTRIQSSTVKRRTKRFPRRELFDIPEDHEEAEHLHAPVAASESSSGSTSGFADRRCAIPTLPASPRCANPQFSATSSNITVAALAPRSSSTGQPLAGPTQVLSPRLLFPATMAGAPNFQSLDGAMMNIVSVSAEAAGEEDGAKW</sequence>
<keyword evidence="3" id="KW-1185">Reference proteome</keyword>
<name>A0AAW0DFC9_9AGAR</name>
<evidence type="ECO:0000256" key="1">
    <source>
        <dbReference type="SAM" id="MobiDB-lite"/>
    </source>
</evidence>
<feature type="compositionally biased region" description="Polar residues" evidence="1">
    <location>
        <begin position="215"/>
        <end position="224"/>
    </location>
</feature>
<accession>A0AAW0DFC9</accession>
<organism evidence="2 3">
    <name type="scientific">Favolaschia claudopus</name>
    <dbReference type="NCBI Taxonomy" id="2862362"/>
    <lineage>
        <taxon>Eukaryota</taxon>
        <taxon>Fungi</taxon>
        <taxon>Dikarya</taxon>
        <taxon>Basidiomycota</taxon>
        <taxon>Agaricomycotina</taxon>
        <taxon>Agaricomycetes</taxon>
        <taxon>Agaricomycetidae</taxon>
        <taxon>Agaricales</taxon>
        <taxon>Marasmiineae</taxon>
        <taxon>Mycenaceae</taxon>
        <taxon>Favolaschia</taxon>
    </lineage>
</organism>
<evidence type="ECO:0000313" key="2">
    <source>
        <dbReference type="EMBL" id="KAK7050295.1"/>
    </source>
</evidence>
<dbReference type="EMBL" id="JAWWNJ010000008">
    <property type="protein sequence ID" value="KAK7050295.1"/>
    <property type="molecule type" value="Genomic_DNA"/>
</dbReference>